<accession>A0A8J2SM78</accession>
<evidence type="ECO:0000313" key="4">
    <source>
        <dbReference type="EMBL" id="CAH0372993.1"/>
    </source>
</evidence>
<dbReference type="GO" id="GO:0005737">
    <property type="term" value="C:cytoplasm"/>
    <property type="evidence" value="ECO:0007669"/>
    <property type="project" value="TreeGrafter"/>
</dbReference>
<dbReference type="AlphaFoldDB" id="A0A8J2SM78"/>
<reference evidence="4" key="1">
    <citation type="submission" date="2021-11" db="EMBL/GenBank/DDBJ databases">
        <authorList>
            <consortium name="Genoscope - CEA"/>
            <person name="William W."/>
        </authorList>
    </citation>
    <scope>NUCLEOTIDE SEQUENCE</scope>
</reference>
<dbReference type="OrthoDB" id="2418081at2759"/>
<dbReference type="InterPro" id="IPR003140">
    <property type="entry name" value="PLipase/COase/thioEstase"/>
</dbReference>
<comment type="caution">
    <text evidence="4">The sequence shown here is derived from an EMBL/GenBank/DDBJ whole genome shotgun (WGS) entry which is preliminary data.</text>
</comment>
<feature type="domain" description="Phospholipase/carboxylesterase/thioesterase" evidence="3">
    <location>
        <begin position="13"/>
        <end position="232"/>
    </location>
</feature>
<dbReference type="InterPro" id="IPR029058">
    <property type="entry name" value="AB_hydrolase_fold"/>
</dbReference>
<dbReference type="GO" id="GO:0052689">
    <property type="term" value="F:carboxylic ester hydrolase activity"/>
    <property type="evidence" value="ECO:0007669"/>
    <property type="project" value="TreeGrafter"/>
</dbReference>
<dbReference type="SUPFAM" id="SSF53474">
    <property type="entry name" value="alpha/beta-Hydrolases"/>
    <property type="match status" value="1"/>
</dbReference>
<gene>
    <name evidence="4" type="ORF">PECAL_4P01570</name>
</gene>
<keyword evidence="2" id="KW-0378">Hydrolase</keyword>
<evidence type="ECO:0000313" key="5">
    <source>
        <dbReference type="Proteomes" id="UP000789595"/>
    </source>
</evidence>
<name>A0A8J2SM78_9STRA</name>
<organism evidence="4 5">
    <name type="scientific">Pelagomonas calceolata</name>
    <dbReference type="NCBI Taxonomy" id="35677"/>
    <lineage>
        <taxon>Eukaryota</taxon>
        <taxon>Sar</taxon>
        <taxon>Stramenopiles</taxon>
        <taxon>Ochrophyta</taxon>
        <taxon>Pelagophyceae</taxon>
        <taxon>Pelagomonadales</taxon>
        <taxon>Pelagomonadaceae</taxon>
        <taxon>Pelagomonas</taxon>
    </lineage>
</organism>
<proteinExistence type="inferred from homology"/>
<dbReference type="EMBL" id="CAKKNE010000004">
    <property type="protein sequence ID" value="CAH0372993.1"/>
    <property type="molecule type" value="Genomic_DNA"/>
</dbReference>
<dbReference type="Pfam" id="PF02230">
    <property type="entry name" value="Abhydrolase_2"/>
    <property type="match status" value="1"/>
</dbReference>
<protein>
    <recommendedName>
        <fullName evidence="3">Phospholipase/carboxylesterase/thioesterase domain-containing protein</fullName>
    </recommendedName>
</protein>
<evidence type="ECO:0000259" key="3">
    <source>
        <dbReference type="Pfam" id="PF02230"/>
    </source>
</evidence>
<evidence type="ECO:0000256" key="2">
    <source>
        <dbReference type="ARBA" id="ARBA00022801"/>
    </source>
</evidence>
<keyword evidence="5" id="KW-1185">Reference proteome</keyword>
<dbReference type="GO" id="GO:0008474">
    <property type="term" value="F:palmitoyl-(protein) hydrolase activity"/>
    <property type="evidence" value="ECO:0007669"/>
    <property type="project" value="TreeGrafter"/>
</dbReference>
<dbReference type="InterPro" id="IPR050565">
    <property type="entry name" value="LYPA1-2/EST-like"/>
</dbReference>
<comment type="similarity">
    <text evidence="1">Belongs to the AB hydrolase superfamily. AB hydrolase 2 family.</text>
</comment>
<sequence>MGDFATLRFGPKNASRRVVFGHGIGGLDRFANTFIKGAVEHWSTDPRLRHVEFIVPTAPTRDMSMFAAGATADVREMLGDAKLPAWFDAGQDASLPNGWRLNREHIAESKRTYINLATQDGATLETTVFGGFSNGGAQALVTGLQTPCAGILCLCSSLFGFREFDDKDLQIPKPVLYCTGEKDPYVPLEEIEKDKAFLADRSACDVQVRTFNMGHESCEQELAVCANWLAKVLAVDGDDDALGAAAGVDFIK</sequence>
<dbReference type="PANTHER" id="PTHR10655">
    <property type="entry name" value="LYSOPHOSPHOLIPASE-RELATED"/>
    <property type="match status" value="1"/>
</dbReference>
<dbReference type="Gene3D" id="3.40.50.1820">
    <property type="entry name" value="alpha/beta hydrolase"/>
    <property type="match status" value="1"/>
</dbReference>
<evidence type="ECO:0000256" key="1">
    <source>
        <dbReference type="ARBA" id="ARBA00006499"/>
    </source>
</evidence>
<dbReference type="Proteomes" id="UP000789595">
    <property type="component" value="Unassembled WGS sequence"/>
</dbReference>
<dbReference type="PANTHER" id="PTHR10655:SF17">
    <property type="entry name" value="LYSOPHOSPHOLIPASE-LIKE PROTEIN 1"/>
    <property type="match status" value="1"/>
</dbReference>